<dbReference type="PANTHER" id="PTHR43649:SF12">
    <property type="entry name" value="DIACETYLCHITOBIOSE BINDING PROTEIN DASA"/>
    <property type="match status" value="1"/>
</dbReference>
<gene>
    <name evidence="1" type="ORF">Ana3638_10100</name>
</gene>
<organism evidence="1 2">
    <name type="scientific">Anaerocolumna sedimenticola</name>
    <dbReference type="NCBI Taxonomy" id="2696063"/>
    <lineage>
        <taxon>Bacteria</taxon>
        <taxon>Bacillati</taxon>
        <taxon>Bacillota</taxon>
        <taxon>Clostridia</taxon>
        <taxon>Lachnospirales</taxon>
        <taxon>Lachnospiraceae</taxon>
        <taxon>Anaerocolumna</taxon>
    </lineage>
</organism>
<name>A0A6P1TMJ0_9FIRM</name>
<protein>
    <submittedName>
        <fullName evidence="1">Extracellular solute-binding protein</fullName>
    </submittedName>
</protein>
<dbReference type="SUPFAM" id="SSF53850">
    <property type="entry name" value="Periplasmic binding protein-like II"/>
    <property type="match status" value="1"/>
</dbReference>
<accession>A0A6P1TMJ0</accession>
<sequence>MNGFKKLFSIIITIAMISGTLTGCGKQDEKTGTNSVDTNTASGDKPVVRMIVPGINDQDTIDPISGIKSLSLGAFEEILEEQIPDVDIQLTSIPWDGWIQKMEATIAAEEVDIGFYTNQVMAPDWFVDHRQFLEKDTEVNLDNLDDIFIEPAVHYMTYKSFNYPEATGQIFGLPVTMASNIFVYDKQLFEDWGVELPGDNVTYEELISKAEQMNGVNPKTGAKNYGAYIASMWMEWNAIGFDAVKSYSSDTMLLSEMDKSQYVDYIKESPEVLNFFQNMERIVKVSPEGIATNSGSEKFFTKDNDIAINFDTNAISGSMLKYIYADKKEITDRFIPITIPTGSGGMQGFPEFFRYAVTKNAKNPELAWKVIKALATNKAINDFYLTNYAKDKLTALKDFNGMKCMEYDINKKRHENQLKTMFITDDYWFWRTPMQNVLSQVIAKQVTPEQAREELYKGVNDWVENTKKQLGQ</sequence>
<evidence type="ECO:0000313" key="1">
    <source>
        <dbReference type="EMBL" id="QHQ61076.1"/>
    </source>
</evidence>
<dbReference type="InterPro" id="IPR050490">
    <property type="entry name" value="Bact_solute-bd_prot1"/>
</dbReference>
<dbReference type="PROSITE" id="PS51257">
    <property type="entry name" value="PROKAR_LIPOPROTEIN"/>
    <property type="match status" value="1"/>
</dbReference>
<dbReference type="RefSeq" id="WP_161837903.1">
    <property type="nucleotide sequence ID" value="NZ_CP048000.1"/>
</dbReference>
<dbReference type="PANTHER" id="PTHR43649">
    <property type="entry name" value="ARABINOSE-BINDING PROTEIN-RELATED"/>
    <property type="match status" value="1"/>
</dbReference>
<dbReference type="Proteomes" id="UP000464314">
    <property type="component" value="Chromosome"/>
</dbReference>
<dbReference type="Pfam" id="PF01547">
    <property type="entry name" value="SBP_bac_1"/>
    <property type="match status" value="1"/>
</dbReference>
<evidence type="ECO:0000313" key="2">
    <source>
        <dbReference type="Proteomes" id="UP000464314"/>
    </source>
</evidence>
<dbReference type="Gene3D" id="3.40.190.10">
    <property type="entry name" value="Periplasmic binding protein-like II"/>
    <property type="match status" value="1"/>
</dbReference>
<dbReference type="AlphaFoldDB" id="A0A6P1TMJ0"/>
<dbReference type="InterPro" id="IPR006059">
    <property type="entry name" value="SBP"/>
</dbReference>
<keyword evidence="2" id="KW-1185">Reference proteome</keyword>
<dbReference type="EMBL" id="CP048000">
    <property type="protein sequence ID" value="QHQ61076.1"/>
    <property type="molecule type" value="Genomic_DNA"/>
</dbReference>
<proteinExistence type="predicted"/>
<reference evidence="1 2" key="1">
    <citation type="submission" date="2020-01" db="EMBL/GenBank/DDBJ databases">
        <title>Genome analysis of Anaerocolumna sp. CBA3638.</title>
        <authorList>
            <person name="Kim J."/>
            <person name="Roh S.W."/>
        </authorList>
    </citation>
    <scope>NUCLEOTIDE SEQUENCE [LARGE SCALE GENOMIC DNA]</scope>
    <source>
        <strain evidence="1 2">CBA3638</strain>
    </source>
</reference>
<dbReference type="KEGG" id="anr:Ana3638_10100"/>